<dbReference type="EMBL" id="OOIL02000370">
    <property type="protein sequence ID" value="VFQ64184.1"/>
    <property type="molecule type" value="Genomic_DNA"/>
</dbReference>
<keyword evidence="1" id="KW-0472">Membrane</keyword>
<keyword evidence="1" id="KW-1133">Transmembrane helix</keyword>
<evidence type="ECO:0000313" key="3">
    <source>
        <dbReference type="Proteomes" id="UP000595140"/>
    </source>
</evidence>
<name>A0A484KJU8_9ASTE</name>
<proteinExistence type="predicted"/>
<evidence type="ECO:0000256" key="1">
    <source>
        <dbReference type="SAM" id="Phobius"/>
    </source>
</evidence>
<protein>
    <submittedName>
        <fullName evidence="2">Uncharacterized protein</fullName>
    </submittedName>
</protein>
<reference evidence="2 3" key="1">
    <citation type="submission" date="2018-04" db="EMBL/GenBank/DDBJ databases">
        <authorList>
            <person name="Vogel A."/>
        </authorList>
    </citation>
    <scope>NUCLEOTIDE SEQUENCE [LARGE SCALE GENOMIC DNA]</scope>
</reference>
<dbReference type="Proteomes" id="UP000595140">
    <property type="component" value="Unassembled WGS sequence"/>
</dbReference>
<gene>
    <name evidence="2" type="ORF">CCAM_LOCUS5960</name>
</gene>
<evidence type="ECO:0000313" key="2">
    <source>
        <dbReference type="EMBL" id="VFQ64184.1"/>
    </source>
</evidence>
<sequence length="134" mass="14997">MASLSSTRLYERLEVTITSLKRPYPFLLRVVNIESISRLCTAETVSNWFRKRMSRTAVINPEVEDANGGEGVSDVRPLTLEIRSLGMFSNLLLGYSIATIVFFYDPLAAIDDQRRGGRFPSSPAVLHPLLLLPL</sequence>
<dbReference type="AlphaFoldDB" id="A0A484KJU8"/>
<keyword evidence="1" id="KW-0812">Transmembrane</keyword>
<feature type="transmembrane region" description="Helical" evidence="1">
    <location>
        <begin position="85"/>
        <end position="104"/>
    </location>
</feature>
<keyword evidence="3" id="KW-1185">Reference proteome</keyword>
<accession>A0A484KJU8</accession>
<organism evidence="2 3">
    <name type="scientific">Cuscuta campestris</name>
    <dbReference type="NCBI Taxonomy" id="132261"/>
    <lineage>
        <taxon>Eukaryota</taxon>
        <taxon>Viridiplantae</taxon>
        <taxon>Streptophyta</taxon>
        <taxon>Embryophyta</taxon>
        <taxon>Tracheophyta</taxon>
        <taxon>Spermatophyta</taxon>
        <taxon>Magnoliopsida</taxon>
        <taxon>eudicotyledons</taxon>
        <taxon>Gunneridae</taxon>
        <taxon>Pentapetalae</taxon>
        <taxon>asterids</taxon>
        <taxon>lamiids</taxon>
        <taxon>Solanales</taxon>
        <taxon>Convolvulaceae</taxon>
        <taxon>Cuscuteae</taxon>
        <taxon>Cuscuta</taxon>
        <taxon>Cuscuta subgen. Grammica</taxon>
        <taxon>Cuscuta sect. Cleistogrammica</taxon>
    </lineage>
</organism>